<dbReference type="RefSeq" id="WP_064581578.1">
    <property type="nucleotide sequence ID" value="NZ_CP015878.1"/>
</dbReference>
<accession>A0A1A9K4C6</accession>
<protein>
    <submittedName>
        <fullName evidence="1">Uncharacterized protein</fullName>
    </submittedName>
</protein>
<proteinExistence type="predicted"/>
<dbReference type="Proteomes" id="UP000077748">
    <property type="component" value="Chromosome"/>
</dbReference>
<dbReference type="AlphaFoldDB" id="A0A1A9K4C6"/>
<name>A0A1A9K4C6_9PSED</name>
<gene>
    <name evidence="1" type="ORF">A9C11_00725</name>
</gene>
<sequence length="174" mass="19709">MNKVRVFASLLIVSLCSACMRDHHQLIANLAYLRSQPVEGRISFHLYFASDLDLDEVYSHLEGSGKIGQRLYCSLEREPQFSMGHVIPAFGEGTVERIGQGGGRYLYLSSLHFAETSDEGRSDRFIDQRRFKEILAGRRNVPCKVVMTAYGYKAYFSNILLLPADDLLPMLPEQ</sequence>
<reference evidence="1 2" key="1">
    <citation type="submission" date="2016-05" db="EMBL/GenBank/DDBJ databases">
        <title>Genome Sequence of Pseudomonas citronellolis Strain SJTE-3, an Estrogens and Persistent Organic Pollutants degradation strain.</title>
        <authorList>
            <person name="Liang R."/>
        </authorList>
    </citation>
    <scope>NUCLEOTIDE SEQUENCE [LARGE SCALE GENOMIC DNA]</scope>
    <source>
        <strain evidence="1 2">SJTE-3</strain>
    </source>
</reference>
<evidence type="ECO:0000313" key="1">
    <source>
        <dbReference type="EMBL" id="ANI12586.1"/>
    </source>
</evidence>
<organism evidence="1 2">
    <name type="scientific">Pseudomonas citronellolis</name>
    <dbReference type="NCBI Taxonomy" id="53408"/>
    <lineage>
        <taxon>Bacteria</taxon>
        <taxon>Pseudomonadati</taxon>
        <taxon>Pseudomonadota</taxon>
        <taxon>Gammaproteobacteria</taxon>
        <taxon>Pseudomonadales</taxon>
        <taxon>Pseudomonadaceae</taxon>
        <taxon>Pseudomonas</taxon>
    </lineage>
</organism>
<evidence type="ECO:0000313" key="2">
    <source>
        <dbReference type="Proteomes" id="UP000077748"/>
    </source>
</evidence>
<dbReference type="EMBL" id="CP015878">
    <property type="protein sequence ID" value="ANI12586.1"/>
    <property type="molecule type" value="Genomic_DNA"/>
</dbReference>